<dbReference type="EMBL" id="BK015360">
    <property type="protein sequence ID" value="DAE03211.1"/>
    <property type="molecule type" value="Genomic_DNA"/>
</dbReference>
<accession>A0A8S5P9U0</accession>
<sequence length="84" mass="9324">MTVRELNVYAQAAGQLRRQEQELTEANIYSMAMALRACLFAKRAPALETLFPRHGGCEKGGDMDDGALYRQVAALNRMFGGEEN</sequence>
<evidence type="ECO:0000313" key="1">
    <source>
        <dbReference type="EMBL" id="DAE03211.1"/>
    </source>
</evidence>
<name>A0A8S5P9U0_9CAUD</name>
<protein>
    <submittedName>
        <fullName evidence="1">Uncharacterized protein</fullName>
    </submittedName>
</protein>
<organism evidence="1">
    <name type="scientific">Siphoviridae sp. ct2kB26</name>
    <dbReference type="NCBI Taxonomy" id="2825317"/>
    <lineage>
        <taxon>Viruses</taxon>
        <taxon>Duplodnaviria</taxon>
        <taxon>Heunggongvirae</taxon>
        <taxon>Uroviricota</taxon>
        <taxon>Caudoviricetes</taxon>
    </lineage>
</organism>
<reference evidence="1" key="1">
    <citation type="journal article" date="2021" name="Proc. Natl. Acad. Sci. U.S.A.">
        <title>A Catalog of Tens of Thousands of Viruses from Human Metagenomes Reveals Hidden Associations with Chronic Diseases.</title>
        <authorList>
            <person name="Tisza M.J."/>
            <person name="Buck C.B."/>
        </authorList>
    </citation>
    <scope>NUCLEOTIDE SEQUENCE</scope>
    <source>
        <strain evidence="1">Ct2kB26</strain>
    </source>
</reference>
<proteinExistence type="predicted"/>